<evidence type="ECO:0000256" key="1">
    <source>
        <dbReference type="SAM" id="SignalP"/>
    </source>
</evidence>
<protein>
    <recommendedName>
        <fullName evidence="4">Peptidase inhibitor family I36</fullName>
    </recommendedName>
</protein>
<dbReference type="Pfam" id="PF03995">
    <property type="entry name" value="Inhibitor_I36"/>
    <property type="match status" value="1"/>
</dbReference>
<evidence type="ECO:0000313" key="2">
    <source>
        <dbReference type="EMBL" id="GHH54394.1"/>
    </source>
</evidence>
<dbReference type="SUPFAM" id="SSF49695">
    <property type="entry name" value="gamma-Crystallin-like"/>
    <property type="match status" value="1"/>
</dbReference>
<name>A0ABQ3MQ81_9PSEU</name>
<dbReference type="EMBL" id="BNAR01000013">
    <property type="protein sequence ID" value="GHH54394.1"/>
    <property type="molecule type" value="Genomic_DNA"/>
</dbReference>
<sequence length="126" mass="13318">MRNNRLVAAAAVVAAGLISISGTATATAAPAASGFDRCADGNFCLFEHIDGQGRVMGTKRAQSTLPLDFDNITSSIRNRTGQKWSVYTESGFRGRCLTIAAIWTGNVTQYDMSDKISSIRPGACPA</sequence>
<dbReference type="InterPro" id="IPR011024">
    <property type="entry name" value="G_crystallin-like"/>
</dbReference>
<keyword evidence="1" id="KW-0732">Signal</keyword>
<reference evidence="3" key="1">
    <citation type="journal article" date="2019" name="Int. J. Syst. Evol. Microbiol.">
        <title>The Global Catalogue of Microorganisms (GCM) 10K type strain sequencing project: providing services to taxonomists for standard genome sequencing and annotation.</title>
        <authorList>
            <consortium name="The Broad Institute Genomics Platform"/>
            <consortium name="The Broad Institute Genome Sequencing Center for Infectious Disease"/>
            <person name="Wu L."/>
            <person name="Ma J."/>
        </authorList>
    </citation>
    <scope>NUCLEOTIDE SEQUENCE [LARGE SCALE GENOMIC DNA]</scope>
    <source>
        <strain evidence="3">CGMCC 4.7367</strain>
    </source>
</reference>
<evidence type="ECO:0008006" key="4">
    <source>
        <dbReference type="Google" id="ProtNLM"/>
    </source>
</evidence>
<accession>A0ABQ3MQ81</accession>
<gene>
    <name evidence="2" type="ORF">GCM10017774_69390</name>
</gene>
<feature type="signal peptide" evidence="1">
    <location>
        <begin position="1"/>
        <end position="26"/>
    </location>
</feature>
<dbReference type="Proteomes" id="UP000605568">
    <property type="component" value="Unassembled WGS sequence"/>
</dbReference>
<feature type="chain" id="PRO_5047403714" description="Peptidase inhibitor family I36" evidence="1">
    <location>
        <begin position="27"/>
        <end position="126"/>
    </location>
</feature>
<keyword evidence="3" id="KW-1185">Reference proteome</keyword>
<dbReference type="RefSeq" id="WP_191303566.1">
    <property type="nucleotide sequence ID" value="NZ_BNAR01000013.1"/>
</dbReference>
<proteinExistence type="predicted"/>
<comment type="caution">
    <text evidence="2">The sequence shown here is derived from an EMBL/GenBank/DDBJ whole genome shotgun (WGS) entry which is preliminary data.</text>
</comment>
<evidence type="ECO:0000313" key="3">
    <source>
        <dbReference type="Proteomes" id="UP000605568"/>
    </source>
</evidence>
<organism evidence="2 3">
    <name type="scientific">Lentzea cavernae</name>
    <dbReference type="NCBI Taxonomy" id="2020703"/>
    <lineage>
        <taxon>Bacteria</taxon>
        <taxon>Bacillati</taxon>
        <taxon>Actinomycetota</taxon>
        <taxon>Actinomycetes</taxon>
        <taxon>Pseudonocardiales</taxon>
        <taxon>Pseudonocardiaceae</taxon>
        <taxon>Lentzea</taxon>
    </lineage>
</organism>
<dbReference type="Gene3D" id="2.60.20.10">
    <property type="entry name" value="Crystallins"/>
    <property type="match status" value="1"/>
</dbReference>